<name>A0AAW7R7I4_BURGA</name>
<dbReference type="Gene3D" id="3.30.1450.10">
    <property type="match status" value="1"/>
</dbReference>
<dbReference type="EMBL" id="CP104215">
    <property type="protein sequence ID" value="UWX73984.1"/>
    <property type="molecule type" value="Genomic_DNA"/>
</dbReference>
<sequence length="136" mass="14683">MTTDRVGRVLTGLLAPPPRSSLAALPFAASLLLSGCSWFGWLHHPSFSYAKLPVPKAASQPGATQQRVVGAGGNPASVWMVRNGTGTCYNYLLQHGNEHRPYYVVFDRHGIVTHHGFATCMEADRQGLLKRAAPVS</sequence>
<keyword evidence="2" id="KW-0472">Membrane</keyword>
<evidence type="ECO:0000313" key="3">
    <source>
        <dbReference type="EMBL" id="KGC13582.1"/>
    </source>
</evidence>
<dbReference type="InterPro" id="IPR037873">
    <property type="entry name" value="BamE-like"/>
</dbReference>
<evidence type="ECO:0000256" key="1">
    <source>
        <dbReference type="ARBA" id="ARBA00022729"/>
    </source>
</evidence>
<accession>A0AAW7R7I4</accession>
<proteinExistence type="predicted"/>
<keyword evidence="1" id="KW-0732">Signal</keyword>
<dbReference type="AlphaFoldDB" id="A0AAW7R7I4"/>
<dbReference type="GeneID" id="66459901"/>
<dbReference type="KEGG" id="bgo:BM43_5970"/>
<reference evidence="3 5" key="1">
    <citation type="submission" date="2014-04" db="EMBL/GenBank/DDBJ databases">
        <authorList>
            <person name="Bishop-Lilly K.A."/>
            <person name="Broomall S.M."/>
            <person name="Chain P.S."/>
            <person name="Chertkov O."/>
            <person name="Coyne S.R."/>
            <person name="Daligault H.E."/>
            <person name="Davenport K.W."/>
            <person name="Erkkila T."/>
            <person name="Frey K.G."/>
            <person name="Gibbons H.S."/>
            <person name="Gu W."/>
            <person name="Jaissle J."/>
            <person name="Johnson S.L."/>
            <person name="Koroleva G.I."/>
            <person name="Ladner J.T."/>
            <person name="Lo C.-C."/>
            <person name="Minogue T.D."/>
            <person name="Munk C."/>
            <person name="Palacios G.F."/>
            <person name="Redden C.L."/>
            <person name="Rosenzweig C.N."/>
            <person name="Scholz M.B."/>
            <person name="Teshima H."/>
            <person name="Xu Y."/>
        </authorList>
    </citation>
    <scope>NUCLEOTIDE SEQUENCE [LARGE SCALE GENOMIC DNA]</scope>
    <source>
        <strain evidence="3">Gladioli</strain>
        <strain evidence="5">gladioli</strain>
    </source>
</reference>
<dbReference type="RefSeq" id="WP_226284720.1">
    <property type="nucleotide sequence ID" value="NZ_CADEPT010000003.1"/>
</dbReference>
<protein>
    <submittedName>
        <fullName evidence="3">SmpA / OmlA family protein</fullName>
    </submittedName>
</protein>
<dbReference type="EMBL" id="JPGG01000016">
    <property type="protein sequence ID" value="KGC13582.1"/>
    <property type="molecule type" value="Genomic_DNA"/>
</dbReference>
<dbReference type="Proteomes" id="UP000029590">
    <property type="component" value="Unassembled WGS sequence"/>
</dbReference>
<dbReference type="Proteomes" id="UP001059745">
    <property type="component" value="Chromosome 2"/>
</dbReference>
<evidence type="ECO:0000256" key="2">
    <source>
        <dbReference type="SAM" id="Phobius"/>
    </source>
</evidence>
<reference evidence="4" key="2">
    <citation type="submission" date="2022-09" db="EMBL/GenBank/DDBJ databases">
        <title>Genomic of Burkholderia gladioli.</title>
        <authorList>
            <person name="Wu H."/>
        </authorList>
    </citation>
    <scope>NUCLEOTIDE SEQUENCE</scope>
    <source>
        <strain evidence="4">ZN-S4</strain>
    </source>
</reference>
<gene>
    <name evidence="3" type="ORF">DM48_1795</name>
    <name evidence="4" type="ORF">NYZ96_20845</name>
</gene>
<evidence type="ECO:0000313" key="5">
    <source>
        <dbReference type="Proteomes" id="UP000029590"/>
    </source>
</evidence>
<organism evidence="3 5">
    <name type="scientific">Burkholderia gladioli</name>
    <name type="common">Pseudomonas marginata</name>
    <name type="synonym">Phytomonas marginata</name>
    <dbReference type="NCBI Taxonomy" id="28095"/>
    <lineage>
        <taxon>Bacteria</taxon>
        <taxon>Pseudomonadati</taxon>
        <taxon>Pseudomonadota</taxon>
        <taxon>Betaproteobacteria</taxon>
        <taxon>Burkholderiales</taxon>
        <taxon>Burkholderiaceae</taxon>
        <taxon>Burkholderia</taxon>
    </lineage>
</organism>
<keyword evidence="2" id="KW-0812">Transmembrane</keyword>
<feature type="transmembrane region" description="Helical" evidence="2">
    <location>
        <begin position="20"/>
        <end position="42"/>
    </location>
</feature>
<keyword evidence="2" id="KW-1133">Transmembrane helix</keyword>
<evidence type="ECO:0000313" key="4">
    <source>
        <dbReference type="EMBL" id="UWX73984.1"/>
    </source>
</evidence>